<comment type="caution">
    <text evidence="14">The sequence shown here is derived from an EMBL/GenBank/DDBJ whole genome shotgun (WGS) entry which is preliminary data.</text>
</comment>
<evidence type="ECO:0000256" key="8">
    <source>
        <dbReference type="ARBA" id="ARBA00022833"/>
    </source>
</evidence>
<evidence type="ECO:0000256" key="10">
    <source>
        <dbReference type="ARBA" id="ARBA00023049"/>
    </source>
</evidence>
<keyword evidence="8" id="KW-0862">Zinc</keyword>
<dbReference type="GO" id="GO:0046872">
    <property type="term" value="F:metal ion binding"/>
    <property type="evidence" value="ECO:0007669"/>
    <property type="project" value="UniProtKB-KW"/>
</dbReference>
<evidence type="ECO:0000313" key="14">
    <source>
        <dbReference type="EMBL" id="PPC76243.1"/>
    </source>
</evidence>
<protein>
    <recommendedName>
        <fullName evidence="13">Peptidase M50 domain-containing protein</fullName>
    </recommendedName>
</protein>
<dbReference type="PANTHER" id="PTHR39188">
    <property type="entry name" value="MEMBRANE-ASSOCIATED ZINC METALLOPROTEASE M50B"/>
    <property type="match status" value="1"/>
</dbReference>
<evidence type="ECO:0000256" key="5">
    <source>
        <dbReference type="ARBA" id="ARBA00022692"/>
    </source>
</evidence>
<dbReference type="OrthoDB" id="9781963at2"/>
<dbReference type="GO" id="GO:0006508">
    <property type="term" value="P:proteolysis"/>
    <property type="evidence" value="ECO:0007669"/>
    <property type="project" value="UniProtKB-KW"/>
</dbReference>
<keyword evidence="11 12" id="KW-0472">Membrane</keyword>
<comment type="cofactor">
    <cofactor evidence="1">
        <name>Zn(2+)</name>
        <dbReference type="ChEBI" id="CHEBI:29105"/>
    </cofactor>
</comment>
<keyword evidence="6" id="KW-0479">Metal-binding</keyword>
<keyword evidence="10" id="KW-0482">Metalloprotease</keyword>
<evidence type="ECO:0000313" key="15">
    <source>
        <dbReference type="Proteomes" id="UP000238196"/>
    </source>
</evidence>
<evidence type="ECO:0000256" key="6">
    <source>
        <dbReference type="ARBA" id="ARBA00022723"/>
    </source>
</evidence>
<evidence type="ECO:0000256" key="1">
    <source>
        <dbReference type="ARBA" id="ARBA00001947"/>
    </source>
</evidence>
<dbReference type="Pfam" id="PF02163">
    <property type="entry name" value="Peptidase_M50"/>
    <property type="match status" value="1"/>
</dbReference>
<feature type="transmembrane region" description="Helical" evidence="12">
    <location>
        <begin position="89"/>
        <end position="112"/>
    </location>
</feature>
<proteinExistence type="inferred from homology"/>
<feature type="transmembrane region" description="Helical" evidence="12">
    <location>
        <begin position="118"/>
        <end position="140"/>
    </location>
</feature>
<dbReference type="AlphaFoldDB" id="A0A2S5KNJ7"/>
<name>A0A2S5KNJ7_9PROT</name>
<reference evidence="14 15" key="1">
    <citation type="submission" date="2018-02" db="EMBL/GenBank/DDBJ databases">
        <title>novel marine gammaproteobacteria from coastal saline agro ecosystem.</title>
        <authorList>
            <person name="Krishnan R."/>
            <person name="Ramesh Kumar N."/>
        </authorList>
    </citation>
    <scope>NUCLEOTIDE SEQUENCE [LARGE SCALE GENOMIC DNA]</scope>
    <source>
        <strain evidence="14 15">228</strain>
    </source>
</reference>
<keyword evidence="4" id="KW-0645">Protease</keyword>
<keyword evidence="5 12" id="KW-0812">Transmembrane</keyword>
<comment type="subcellular location">
    <subcellularLocation>
        <location evidence="2">Membrane</location>
        <topology evidence="2">Multi-pass membrane protein</topology>
    </subcellularLocation>
</comment>
<dbReference type="GO" id="GO:0016020">
    <property type="term" value="C:membrane"/>
    <property type="evidence" value="ECO:0007669"/>
    <property type="project" value="UniProtKB-SubCell"/>
</dbReference>
<evidence type="ECO:0000256" key="11">
    <source>
        <dbReference type="ARBA" id="ARBA00023136"/>
    </source>
</evidence>
<evidence type="ECO:0000259" key="13">
    <source>
        <dbReference type="Pfam" id="PF02163"/>
    </source>
</evidence>
<dbReference type="InterPro" id="IPR008915">
    <property type="entry name" value="Peptidase_M50"/>
</dbReference>
<feature type="domain" description="Peptidase M50" evidence="13">
    <location>
        <begin position="119"/>
        <end position="148"/>
    </location>
</feature>
<dbReference type="EMBL" id="PRLP01000055">
    <property type="protein sequence ID" value="PPC76243.1"/>
    <property type="molecule type" value="Genomic_DNA"/>
</dbReference>
<evidence type="ECO:0000256" key="9">
    <source>
        <dbReference type="ARBA" id="ARBA00022989"/>
    </source>
</evidence>
<keyword evidence="9 12" id="KW-1133">Transmembrane helix</keyword>
<evidence type="ECO:0000256" key="7">
    <source>
        <dbReference type="ARBA" id="ARBA00022801"/>
    </source>
</evidence>
<feature type="transmembrane region" description="Helical" evidence="12">
    <location>
        <begin position="152"/>
        <end position="181"/>
    </location>
</feature>
<accession>A0A2S5KNJ7</accession>
<evidence type="ECO:0000256" key="2">
    <source>
        <dbReference type="ARBA" id="ARBA00004141"/>
    </source>
</evidence>
<feature type="transmembrane region" description="Helical" evidence="12">
    <location>
        <begin position="242"/>
        <end position="261"/>
    </location>
</feature>
<comment type="similarity">
    <text evidence="3">Belongs to the peptidase M50B family.</text>
</comment>
<gene>
    <name evidence="14" type="ORF">C4K68_16535</name>
</gene>
<evidence type="ECO:0000256" key="12">
    <source>
        <dbReference type="SAM" id="Phobius"/>
    </source>
</evidence>
<organism evidence="14 15">
    <name type="scientific">Proteobacteria bacterium 228</name>
    <dbReference type="NCBI Taxonomy" id="2083153"/>
    <lineage>
        <taxon>Bacteria</taxon>
        <taxon>Pseudomonadati</taxon>
        <taxon>Pseudomonadota</taxon>
    </lineage>
</organism>
<evidence type="ECO:0000256" key="3">
    <source>
        <dbReference type="ARBA" id="ARBA00007931"/>
    </source>
</evidence>
<dbReference type="Proteomes" id="UP000238196">
    <property type="component" value="Unassembled WGS sequence"/>
</dbReference>
<dbReference type="GO" id="GO:0008237">
    <property type="term" value="F:metallopeptidase activity"/>
    <property type="evidence" value="ECO:0007669"/>
    <property type="project" value="UniProtKB-KW"/>
</dbReference>
<sequence length="264" mass="29191">MATTPTAPSWRQALDQQSLTTAILTWAAFAWLTSPKSGLLLLLVIFVHELGHMLMLWKMTGLVAKIRFIPFFGGVTVHRGGALTPFQRGWFAIGGPGLGTLFAIACALLFQLTGWREAWYLAVIGLFLNALNLIPLPPLDGGQITELLNRKLWALGALLALAALYFFHSTWTLVIIGLLLWQAWQYYQRGEPKACERCHTPHQPAVSTAQPDAPHARVTPPEYCSHCGFPQVASTSAKRSLWSGYLGVIGLLLCLAYWLFIGRH</sequence>
<keyword evidence="7" id="KW-0378">Hydrolase</keyword>
<evidence type="ECO:0000256" key="4">
    <source>
        <dbReference type="ARBA" id="ARBA00022670"/>
    </source>
</evidence>
<dbReference type="PANTHER" id="PTHR39188:SF3">
    <property type="entry name" value="STAGE IV SPORULATION PROTEIN FB"/>
    <property type="match status" value="1"/>
</dbReference>